<feature type="chain" id="PRO_5041237862" evidence="1">
    <location>
        <begin position="26"/>
        <end position="140"/>
    </location>
</feature>
<dbReference type="Proteomes" id="UP001177023">
    <property type="component" value="Unassembled WGS sequence"/>
</dbReference>
<reference evidence="2" key="1">
    <citation type="submission" date="2023-06" db="EMBL/GenBank/DDBJ databases">
        <authorList>
            <person name="Delattre M."/>
        </authorList>
    </citation>
    <scope>NUCLEOTIDE SEQUENCE</scope>
    <source>
        <strain evidence="2">AF72</strain>
    </source>
</reference>
<proteinExistence type="predicted"/>
<gene>
    <name evidence="2" type="ORF">MSPICULIGERA_LOCUS18583</name>
</gene>
<name>A0AA36GCH9_9BILA</name>
<accession>A0AA36GCH9</accession>
<keyword evidence="3" id="KW-1185">Reference proteome</keyword>
<dbReference type="EMBL" id="CATQJA010002659">
    <property type="protein sequence ID" value="CAJ0580385.1"/>
    <property type="molecule type" value="Genomic_DNA"/>
</dbReference>
<feature type="non-terminal residue" evidence="2">
    <location>
        <position position="1"/>
    </location>
</feature>
<sequence length="140" mass="16165">MIARTCRCLLAMVLVTALLCEPTKAVYEVHQPLKIPFKASVRPETRYDAEQLGRDVARRVNETANQLDVDKKGQSISLDPELMMNFWAGYLSNDPAPRFAELLEEARRIKGIEEQIRFNAENGFFARIGNQIRRQWRKLT</sequence>
<comment type="caution">
    <text evidence="2">The sequence shown here is derived from an EMBL/GenBank/DDBJ whole genome shotgun (WGS) entry which is preliminary data.</text>
</comment>
<evidence type="ECO:0000313" key="2">
    <source>
        <dbReference type="EMBL" id="CAJ0580385.1"/>
    </source>
</evidence>
<keyword evidence="1" id="KW-0732">Signal</keyword>
<evidence type="ECO:0000256" key="1">
    <source>
        <dbReference type="SAM" id="SignalP"/>
    </source>
</evidence>
<organism evidence="2 3">
    <name type="scientific">Mesorhabditis spiculigera</name>
    <dbReference type="NCBI Taxonomy" id="96644"/>
    <lineage>
        <taxon>Eukaryota</taxon>
        <taxon>Metazoa</taxon>
        <taxon>Ecdysozoa</taxon>
        <taxon>Nematoda</taxon>
        <taxon>Chromadorea</taxon>
        <taxon>Rhabditida</taxon>
        <taxon>Rhabditina</taxon>
        <taxon>Rhabditomorpha</taxon>
        <taxon>Rhabditoidea</taxon>
        <taxon>Rhabditidae</taxon>
        <taxon>Mesorhabditinae</taxon>
        <taxon>Mesorhabditis</taxon>
    </lineage>
</organism>
<dbReference type="AlphaFoldDB" id="A0AA36GCH9"/>
<evidence type="ECO:0000313" key="3">
    <source>
        <dbReference type="Proteomes" id="UP001177023"/>
    </source>
</evidence>
<feature type="signal peptide" evidence="1">
    <location>
        <begin position="1"/>
        <end position="25"/>
    </location>
</feature>
<protein>
    <submittedName>
        <fullName evidence="2">Uncharacterized protein</fullName>
    </submittedName>
</protein>